<evidence type="ECO:0000256" key="7">
    <source>
        <dbReference type="ARBA" id="ARBA00022833"/>
    </source>
</evidence>
<dbReference type="EC" id="6.1.1.7" evidence="15"/>
<dbReference type="Gene3D" id="3.30.980.10">
    <property type="entry name" value="Threonyl-trna Synthetase, Chain A, domain 2"/>
    <property type="match status" value="1"/>
</dbReference>
<evidence type="ECO:0000256" key="1">
    <source>
        <dbReference type="ARBA" id="ARBA00008429"/>
    </source>
</evidence>
<dbReference type="GO" id="GO:0005739">
    <property type="term" value="C:mitochondrion"/>
    <property type="evidence" value="ECO:0007669"/>
    <property type="project" value="UniProtKB-SubCell"/>
</dbReference>
<comment type="cofactor">
    <cofactor evidence="15">
        <name>Zn(2+)</name>
        <dbReference type="ChEBI" id="CHEBI:29105"/>
    </cofactor>
    <text evidence="15">Binds 1 zinc ion per subunit.</text>
</comment>
<sequence length="958" mass="106347">MGSTTGQVPEWTALKVRSTFIDFFKEKGHTFVPSSSVVPLSDPTLLFTNAGMNQYKSIFQGTVDPDSDFAKLKRAVNSQKCIRAGGKHNDLDDVGKDSYHHTFFEMMGNWSFGDYFKKEAIGFSWELLTKVFGLDPDRLYVTYFEGKADVGLEPDLEAKEYWKAVGVADDHILTGDMKDNFWEMGDQGPCGPCSEIHYDRVGGRNAAHLVNQDDPNVLEIWNNVFIQYNREPDKSLKPLPNKHVDTGLGFERLVSVLQNKMSNYDTDVFTPLFKTIQEVTGSREYQGKFGDEDTDGIDTAYRVVADHVRLLTFAISDGGVPNNVGRGYVVRRVLRRGARYARKYFNTEIGDFFSQIVPTLVEQMGDMFPEIKAKQADVKEILNEEELSFAKTLDRGEAMFEKMAQKAKGQGSKGKLGGADVWRLYDTYGFPVDLTKIMAEERGLAIDDEEVAKAQEKAREASKGAKKAAGDLLKLDVHNISALEKMANVPKTDDSPKFGRENVHGVVKAIYHGGKFPESTKEIPEGEQIGLILDRTNFYAEQGGQEYDTGRILIDDGPELDVQNVQVYAGYVMHTGHMKYGAFKLGDEVLCQYSEERRQPLRNNHTGTHILNFALREVLGDEINQRGSLVAEEKLRFDFSHKIGCSDDELAKIEDLCTSYIRQNSEVYATDVPLATARNLEGVRAVFGETYPDPVRVVSIGVSIEDLLEDPKRPEWRQVSIEFCGGTHVKNTTEIKDMVILEESGIAKGIRRIVAVTGAAAHRVQREAEEWEGRVVVLERMEYSGVKEGKTKEGQHELGKAEIAAVAKGKLRERVAKVVKENLEHQKTAQKAENKRVLDAVHEHFEKDKGGKTLVLCVPVSASSKAVQEAIKTISSKQKDKTVYLLGKAEDKIVHGCFVSDEAQKKGLDAGKWADDVAGVVGGKAGGKGATSLGQGTQVEKVDEAVEVARKALAELGL</sequence>
<dbReference type="Pfam" id="PF01411">
    <property type="entry name" value="tRNA-synt_2c"/>
    <property type="match status" value="1"/>
</dbReference>
<dbReference type="FunFam" id="2.40.30.130:FF:000004">
    <property type="entry name" value="Alanine--tRNA ligase"/>
    <property type="match status" value="1"/>
</dbReference>
<protein>
    <recommendedName>
        <fullName evidence="15">Alanine--tRNA ligase</fullName>
        <ecNumber evidence="15">6.1.1.7</ecNumber>
    </recommendedName>
    <alternativeName>
        <fullName evidence="15">Alanyl-tRNA synthetase</fullName>
        <shortName evidence="15">AlaRS</shortName>
    </alternativeName>
</protein>
<keyword evidence="5 15" id="KW-0479">Metal-binding</keyword>
<feature type="binding site" evidence="15">
    <location>
        <position position="605"/>
    </location>
    <ligand>
        <name>Zn(2+)</name>
        <dbReference type="ChEBI" id="CHEBI:29105"/>
    </ligand>
</feature>
<keyword evidence="12 15" id="KW-0030">Aminoacyl-tRNA synthetase</keyword>
<dbReference type="SUPFAM" id="SSF55186">
    <property type="entry name" value="ThrRS/AlaRS common domain"/>
    <property type="match status" value="1"/>
</dbReference>
<dbReference type="InterPro" id="IPR003156">
    <property type="entry name" value="DHHA1_dom"/>
</dbReference>
<dbReference type="FunFam" id="3.30.980.10:FF:000004">
    <property type="entry name" value="Alanine--tRNA ligase, cytoplasmic"/>
    <property type="match status" value="1"/>
</dbReference>
<accession>A0AAN6FKR3</accession>
<comment type="similarity">
    <text evidence="1">Belongs to the class-II aminoacyl-tRNA synthetase family. Alax-L subfamily.</text>
</comment>
<keyword evidence="8 15" id="KW-0067">ATP-binding</keyword>
<dbReference type="Pfam" id="PF07973">
    <property type="entry name" value="tRNA_SAD"/>
    <property type="match status" value="1"/>
</dbReference>
<dbReference type="Proteomes" id="UP001168146">
    <property type="component" value="Unassembled WGS sequence"/>
</dbReference>
<dbReference type="Gene3D" id="3.30.930.10">
    <property type="entry name" value="Bira Bifunctional Protein, Domain 2"/>
    <property type="match status" value="1"/>
</dbReference>
<feature type="binding site" evidence="15">
    <location>
        <position position="724"/>
    </location>
    <ligand>
        <name>Zn(2+)</name>
        <dbReference type="ChEBI" id="CHEBI:29105"/>
    </ligand>
</feature>
<dbReference type="GO" id="GO:0004813">
    <property type="term" value="F:alanine-tRNA ligase activity"/>
    <property type="evidence" value="ECO:0007669"/>
    <property type="project" value="UniProtKB-UniRule"/>
</dbReference>
<evidence type="ECO:0000256" key="4">
    <source>
        <dbReference type="ARBA" id="ARBA00022598"/>
    </source>
</evidence>
<keyword evidence="3 15" id="KW-0820">tRNA-binding</keyword>
<keyword evidence="11 15" id="KW-0496">Mitochondrion</keyword>
<comment type="subcellular location">
    <subcellularLocation>
        <location evidence="15">Mitochondrion</location>
    </subcellularLocation>
    <subcellularLocation>
        <location evidence="15">Cytoplasm</location>
    </subcellularLocation>
</comment>
<evidence type="ECO:0000256" key="11">
    <source>
        <dbReference type="ARBA" id="ARBA00023128"/>
    </source>
</evidence>
<dbReference type="HAMAP" id="MF_00036_B">
    <property type="entry name" value="Ala_tRNA_synth_B"/>
    <property type="match status" value="1"/>
</dbReference>
<proteinExistence type="inferred from homology"/>
<dbReference type="InterPro" id="IPR002318">
    <property type="entry name" value="Ala-tRNA-lgiase_IIc"/>
</dbReference>
<evidence type="ECO:0000256" key="3">
    <source>
        <dbReference type="ARBA" id="ARBA00022555"/>
    </source>
</evidence>
<dbReference type="InterPro" id="IPR012947">
    <property type="entry name" value="tRNA_SAD"/>
</dbReference>
<feature type="binding site" evidence="15">
    <location>
        <position position="609"/>
    </location>
    <ligand>
        <name>Zn(2+)</name>
        <dbReference type="ChEBI" id="CHEBI:29105"/>
    </ligand>
</feature>
<dbReference type="GO" id="GO:0005524">
    <property type="term" value="F:ATP binding"/>
    <property type="evidence" value="ECO:0007669"/>
    <property type="project" value="UniProtKB-UniRule"/>
</dbReference>
<dbReference type="PRINTS" id="PR00980">
    <property type="entry name" value="TRNASYNTHALA"/>
</dbReference>
<organism evidence="17 18">
    <name type="scientific">Friedmanniomyces endolithicus</name>
    <dbReference type="NCBI Taxonomy" id="329885"/>
    <lineage>
        <taxon>Eukaryota</taxon>
        <taxon>Fungi</taxon>
        <taxon>Dikarya</taxon>
        <taxon>Ascomycota</taxon>
        <taxon>Pezizomycotina</taxon>
        <taxon>Dothideomycetes</taxon>
        <taxon>Dothideomycetidae</taxon>
        <taxon>Mycosphaerellales</taxon>
        <taxon>Teratosphaeriaceae</taxon>
        <taxon>Friedmanniomyces</taxon>
    </lineage>
</organism>
<dbReference type="PROSITE" id="PS50860">
    <property type="entry name" value="AA_TRNA_LIGASE_II_ALA"/>
    <property type="match status" value="1"/>
</dbReference>
<dbReference type="FunFam" id="3.10.310.40:FF:000003">
    <property type="entry name" value="Alanine--tRNA ligase"/>
    <property type="match status" value="1"/>
</dbReference>
<evidence type="ECO:0000256" key="2">
    <source>
        <dbReference type="ARBA" id="ARBA00022490"/>
    </source>
</evidence>
<name>A0AAN6FKR3_9PEZI</name>
<dbReference type="SMART" id="SM00863">
    <property type="entry name" value="tRNA_SAD"/>
    <property type="match status" value="1"/>
</dbReference>
<evidence type="ECO:0000313" key="18">
    <source>
        <dbReference type="Proteomes" id="UP001168146"/>
    </source>
</evidence>
<keyword evidence="6 15" id="KW-0547">Nucleotide-binding</keyword>
<evidence type="ECO:0000256" key="14">
    <source>
        <dbReference type="ARBA" id="ARBA00055137"/>
    </source>
</evidence>
<evidence type="ECO:0000259" key="16">
    <source>
        <dbReference type="PROSITE" id="PS50860"/>
    </source>
</evidence>
<dbReference type="GO" id="GO:0008270">
    <property type="term" value="F:zinc ion binding"/>
    <property type="evidence" value="ECO:0007669"/>
    <property type="project" value="UniProtKB-UniRule"/>
</dbReference>
<evidence type="ECO:0000256" key="6">
    <source>
        <dbReference type="ARBA" id="ARBA00022741"/>
    </source>
</evidence>
<reference evidence="17" key="1">
    <citation type="submission" date="2021-12" db="EMBL/GenBank/DDBJ databases">
        <title>Black yeast isolated from Biological Soil Crust.</title>
        <authorList>
            <person name="Kurbessoian T."/>
        </authorList>
    </citation>
    <scope>NUCLEOTIDE SEQUENCE</scope>
    <source>
        <strain evidence="17">CCFEE 5208</strain>
    </source>
</reference>
<dbReference type="PANTHER" id="PTHR11777:SF9">
    <property type="entry name" value="ALANINE--TRNA LIGASE, CYTOPLASMIC"/>
    <property type="match status" value="1"/>
</dbReference>
<dbReference type="EMBL" id="JASUXU010000032">
    <property type="protein sequence ID" value="KAK0319057.1"/>
    <property type="molecule type" value="Genomic_DNA"/>
</dbReference>
<dbReference type="FunFam" id="3.30.930.10:FF:000011">
    <property type="entry name" value="Alanine--tRNA ligase, cytoplasmic"/>
    <property type="match status" value="1"/>
</dbReference>
<keyword evidence="10 15" id="KW-0648">Protein biosynthesis</keyword>
<dbReference type="GO" id="GO:0000049">
    <property type="term" value="F:tRNA binding"/>
    <property type="evidence" value="ECO:0007669"/>
    <property type="project" value="UniProtKB-KW"/>
</dbReference>
<dbReference type="InterPro" id="IPR023033">
    <property type="entry name" value="Ala_tRNA_ligase_euk/bac"/>
</dbReference>
<dbReference type="NCBIfam" id="TIGR00344">
    <property type="entry name" value="alaS"/>
    <property type="match status" value="1"/>
</dbReference>
<comment type="caution">
    <text evidence="17">The sequence shown here is derived from an EMBL/GenBank/DDBJ whole genome shotgun (WGS) entry which is preliminary data.</text>
</comment>
<evidence type="ECO:0000313" key="17">
    <source>
        <dbReference type="EMBL" id="KAK0319057.1"/>
    </source>
</evidence>
<comment type="domain">
    <text evidence="15">Consists of three domains; the N-terminal catalytic domain, the editing domain and the C-terminal C-Ala domain. The editing domain removes incorrectly charged amino acids, while the C-Ala domain, along with tRNA(Ala), serves as a bridge to cooperatively bring together the editing and aminoacylation centers thus stimulating deacylation of misacylated tRNAs.</text>
</comment>
<dbReference type="Pfam" id="PF26023">
    <property type="entry name" value="ALA1"/>
    <property type="match status" value="1"/>
</dbReference>
<dbReference type="SUPFAM" id="SSF55681">
    <property type="entry name" value="Class II aaRS and biotin synthetases"/>
    <property type="match status" value="1"/>
</dbReference>
<keyword evidence="2 15" id="KW-0963">Cytoplasm</keyword>
<feature type="domain" description="Alanyl-transfer RNA synthetases family profile" evidence="16">
    <location>
        <begin position="11"/>
        <end position="767"/>
    </location>
</feature>
<evidence type="ECO:0000256" key="5">
    <source>
        <dbReference type="ARBA" id="ARBA00022723"/>
    </source>
</evidence>
<dbReference type="Gene3D" id="2.40.30.130">
    <property type="match status" value="1"/>
</dbReference>
<dbReference type="SUPFAM" id="SSF50447">
    <property type="entry name" value="Translation proteins"/>
    <property type="match status" value="1"/>
</dbReference>
<dbReference type="SUPFAM" id="SSF101353">
    <property type="entry name" value="Putative anticodon-binding domain of alanyl-tRNA synthetase (AlaRS)"/>
    <property type="match status" value="1"/>
</dbReference>
<dbReference type="InterPro" id="IPR050058">
    <property type="entry name" value="Ala-tRNA_ligase"/>
</dbReference>
<comment type="subunit">
    <text evidence="15">Monomer.</text>
</comment>
<dbReference type="PANTHER" id="PTHR11777">
    <property type="entry name" value="ALANYL-TRNA SYNTHETASE"/>
    <property type="match status" value="1"/>
</dbReference>
<dbReference type="Gene3D" id="3.10.310.40">
    <property type="match status" value="1"/>
</dbReference>
<keyword evidence="4 15" id="KW-0436">Ligase</keyword>
<evidence type="ECO:0000256" key="15">
    <source>
        <dbReference type="HAMAP-Rule" id="MF_03133"/>
    </source>
</evidence>
<evidence type="ECO:0000256" key="13">
    <source>
        <dbReference type="ARBA" id="ARBA00048300"/>
    </source>
</evidence>
<gene>
    <name evidence="17" type="primary">ALA1_2</name>
    <name evidence="15" type="synonym">ALA1</name>
    <name evidence="17" type="ORF">LTR82_009821</name>
</gene>
<dbReference type="InterPro" id="IPR018165">
    <property type="entry name" value="Ala-tRNA-synth_IIc_core"/>
</dbReference>
<evidence type="ECO:0000256" key="8">
    <source>
        <dbReference type="ARBA" id="ARBA00022840"/>
    </source>
</evidence>
<dbReference type="InterPro" id="IPR059090">
    <property type="entry name" value="ALA1_helical"/>
</dbReference>
<dbReference type="Pfam" id="PF02272">
    <property type="entry name" value="DHHA1"/>
    <property type="match status" value="1"/>
</dbReference>
<dbReference type="InterPro" id="IPR018162">
    <property type="entry name" value="Ala-tRNA-ligase_IIc_anticod-bd"/>
</dbReference>
<dbReference type="GO" id="GO:0070143">
    <property type="term" value="P:mitochondrial alanyl-tRNA aminoacylation"/>
    <property type="evidence" value="ECO:0007669"/>
    <property type="project" value="UniProtKB-UniRule"/>
</dbReference>
<keyword evidence="7 15" id="KW-0862">Zinc</keyword>
<comment type="function">
    <text evidence="14 15">Catalyzes the attachment of alanine to tRNA(Ala) in a two-step reaction: alanine is first activated by ATP to form Ala-AMP and then transferred to the acceptor end of tRNA(Ala). Also edits incorrectly charged tRNA(Ala) via its editing domain.</text>
</comment>
<dbReference type="InterPro" id="IPR009000">
    <property type="entry name" value="Transl_B-barrel_sf"/>
</dbReference>
<dbReference type="InterPro" id="IPR045864">
    <property type="entry name" value="aa-tRNA-synth_II/BPL/LPL"/>
</dbReference>
<dbReference type="GO" id="GO:0002161">
    <property type="term" value="F:aminoacyl-tRNA deacylase activity"/>
    <property type="evidence" value="ECO:0007669"/>
    <property type="project" value="TreeGrafter"/>
</dbReference>
<dbReference type="AlphaFoldDB" id="A0AAN6FKR3"/>
<dbReference type="InterPro" id="IPR018163">
    <property type="entry name" value="Thr/Ala-tRNA-synth_IIc_edit"/>
</dbReference>
<evidence type="ECO:0000256" key="9">
    <source>
        <dbReference type="ARBA" id="ARBA00022884"/>
    </source>
</evidence>
<keyword evidence="9 15" id="KW-0694">RNA-binding</keyword>
<feature type="binding site" evidence="15">
    <location>
        <position position="728"/>
    </location>
    <ligand>
        <name>Zn(2+)</name>
        <dbReference type="ChEBI" id="CHEBI:29105"/>
    </ligand>
</feature>
<dbReference type="CDD" id="cd00673">
    <property type="entry name" value="AlaRS_core"/>
    <property type="match status" value="1"/>
</dbReference>
<dbReference type="InterPro" id="IPR018164">
    <property type="entry name" value="Ala-tRNA-synth_IIc_N"/>
</dbReference>
<evidence type="ECO:0000256" key="10">
    <source>
        <dbReference type="ARBA" id="ARBA00022917"/>
    </source>
</evidence>
<comment type="catalytic activity">
    <reaction evidence="13 15">
        <text>tRNA(Ala) + L-alanine + ATP = L-alanyl-tRNA(Ala) + AMP + diphosphate</text>
        <dbReference type="Rhea" id="RHEA:12540"/>
        <dbReference type="Rhea" id="RHEA-COMP:9657"/>
        <dbReference type="Rhea" id="RHEA-COMP:9923"/>
        <dbReference type="ChEBI" id="CHEBI:30616"/>
        <dbReference type="ChEBI" id="CHEBI:33019"/>
        <dbReference type="ChEBI" id="CHEBI:57972"/>
        <dbReference type="ChEBI" id="CHEBI:78442"/>
        <dbReference type="ChEBI" id="CHEBI:78497"/>
        <dbReference type="ChEBI" id="CHEBI:456215"/>
        <dbReference type="EC" id="6.1.1.7"/>
    </reaction>
</comment>
<evidence type="ECO:0000256" key="12">
    <source>
        <dbReference type="ARBA" id="ARBA00023146"/>
    </source>
</evidence>